<feature type="region of interest" description="Disordered" evidence="1">
    <location>
        <begin position="25"/>
        <end position="51"/>
    </location>
</feature>
<gene>
    <name evidence="2" type="ORF">ERS027659_03417</name>
</gene>
<dbReference type="EMBL" id="CNFT01000982">
    <property type="protein sequence ID" value="CKS66936.1"/>
    <property type="molecule type" value="Genomic_DNA"/>
</dbReference>
<proteinExistence type="predicted"/>
<reference evidence="2 3" key="1">
    <citation type="submission" date="2015-03" db="EMBL/GenBank/DDBJ databases">
        <authorList>
            <consortium name="Pathogen Informatics"/>
        </authorList>
    </citation>
    <scope>NUCLEOTIDE SEQUENCE [LARGE SCALE GENOMIC DNA]</scope>
    <source>
        <strain evidence="2 3">Bir 185</strain>
    </source>
</reference>
<feature type="compositionally biased region" description="Basic and acidic residues" evidence="1">
    <location>
        <begin position="40"/>
        <end position="51"/>
    </location>
</feature>
<evidence type="ECO:0000313" key="3">
    <source>
        <dbReference type="Proteomes" id="UP000050164"/>
    </source>
</evidence>
<dbReference type="Proteomes" id="UP000050164">
    <property type="component" value="Unassembled WGS sequence"/>
</dbReference>
<evidence type="ECO:0000256" key="1">
    <source>
        <dbReference type="SAM" id="MobiDB-lite"/>
    </source>
</evidence>
<dbReference type="AlphaFoldDB" id="A0A655ACR1"/>
<organism evidence="2 3">
    <name type="scientific">Mycobacterium tuberculosis</name>
    <dbReference type="NCBI Taxonomy" id="1773"/>
    <lineage>
        <taxon>Bacteria</taxon>
        <taxon>Bacillati</taxon>
        <taxon>Actinomycetota</taxon>
        <taxon>Actinomycetes</taxon>
        <taxon>Mycobacteriales</taxon>
        <taxon>Mycobacteriaceae</taxon>
        <taxon>Mycobacterium</taxon>
        <taxon>Mycobacterium tuberculosis complex</taxon>
    </lineage>
</organism>
<accession>A0A655ACR1</accession>
<sequence>MVPWKKPARLVPILAKPETTLATENGRMPLLAKPETPLPRLEKPEDSPPKF</sequence>
<evidence type="ECO:0000313" key="2">
    <source>
        <dbReference type="EMBL" id="CKS66936.1"/>
    </source>
</evidence>
<protein>
    <submittedName>
        <fullName evidence="2">Uncharacterized protein</fullName>
    </submittedName>
</protein>
<name>A0A655ACR1_MYCTX</name>